<keyword evidence="3" id="KW-1185">Reference proteome</keyword>
<feature type="region of interest" description="Disordered" evidence="1">
    <location>
        <begin position="36"/>
        <end position="79"/>
    </location>
</feature>
<evidence type="ECO:0000313" key="3">
    <source>
        <dbReference type="Proteomes" id="UP000595437"/>
    </source>
</evidence>
<sequence length="96" mass="10730">MEQEKRSAVIELHRAGRSAQEIISLLKYPSSTVLYHHQQVQGHGMSSRSKHSPRSDRKRNPRFLAGLRSPSMPSQPSPCLPWPRTALCIAAPYSGP</sequence>
<feature type="compositionally biased region" description="Polar residues" evidence="1">
    <location>
        <begin position="36"/>
        <end position="47"/>
    </location>
</feature>
<evidence type="ECO:0000313" key="2">
    <source>
        <dbReference type="EMBL" id="QQP32918.1"/>
    </source>
</evidence>
<reference evidence="3" key="1">
    <citation type="submission" date="2021-01" db="EMBL/GenBank/DDBJ databases">
        <title>Caligus Genome Assembly.</title>
        <authorList>
            <person name="Gallardo-Escarate C."/>
        </authorList>
    </citation>
    <scope>NUCLEOTIDE SEQUENCE [LARGE SCALE GENOMIC DNA]</scope>
</reference>
<gene>
    <name evidence="2" type="ORF">FKW44_024110</name>
</gene>
<name>A0A7T8JU43_CALRO</name>
<accession>A0A7T8JU43</accession>
<organism evidence="2 3">
    <name type="scientific">Caligus rogercresseyi</name>
    <name type="common">Sea louse</name>
    <dbReference type="NCBI Taxonomy" id="217165"/>
    <lineage>
        <taxon>Eukaryota</taxon>
        <taxon>Metazoa</taxon>
        <taxon>Ecdysozoa</taxon>
        <taxon>Arthropoda</taxon>
        <taxon>Crustacea</taxon>
        <taxon>Multicrustacea</taxon>
        <taxon>Hexanauplia</taxon>
        <taxon>Copepoda</taxon>
        <taxon>Siphonostomatoida</taxon>
        <taxon>Caligidae</taxon>
        <taxon>Caligus</taxon>
    </lineage>
</organism>
<feature type="compositionally biased region" description="Basic residues" evidence="1">
    <location>
        <begin position="48"/>
        <end position="61"/>
    </location>
</feature>
<dbReference type="EMBL" id="CP045908">
    <property type="protein sequence ID" value="QQP32918.1"/>
    <property type="molecule type" value="Genomic_DNA"/>
</dbReference>
<protein>
    <submittedName>
        <fullName evidence="2">Uncharacterized protein</fullName>
    </submittedName>
</protein>
<dbReference type="AlphaFoldDB" id="A0A7T8JU43"/>
<dbReference type="Proteomes" id="UP000595437">
    <property type="component" value="Chromosome 19"/>
</dbReference>
<evidence type="ECO:0000256" key="1">
    <source>
        <dbReference type="SAM" id="MobiDB-lite"/>
    </source>
</evidence>
<proteinExistence type="predicted"/>